<comment type="caution">
    <text evidence="4">The sequence shown here is derived from an EMBL/GenBank/DDBJ whole genome shotgun (WGS) entry which is preliminary data.</text>
</comment>
<proteinExistence type="predicted"/>
<keyword evidence="2" id="KW-0472">Membrane</keyword>
<dbReference type="InterPro" id="IPR010730">
    <property type="entry name" value="HET"/>
</dbReference>
<feature type="compositionally biased region" description="Polar residues" evidence="1">
    <location>
        <begin position="233"/>
        <end position="243"/>
    </location>
</feature>
<accession>A0ABR1VCL7</accession>
<feature type="region of interest" description="Disordered" evidence="1">
    <location>
        <begin position="216"/>
        <end position="246"/>
    </location>
</feature>
<evidence type="ECO:0000256" key="1">
    <source>
        <dbReference type="SAM" id="MobiDB-lite"/>
    </source>
</evidence>
<keyword evidence="2" id="KW-1133">Transmembrane helix</keyword>
<dbReference type="Pfam" id="PF06985">
    <property type="entry name" value="HET"/>
    <property type="match status" value="1"/>
</dbReference>
<organism evidence="4 5">
    <name type="scientific">Apiospora phragmitis</name>
    <dbReference type="NCBI Taxonomy" id="2905665"/>
    <lineage>
        <taxon>Eukaryota</taxon>
        <taxon>Fungi</taxon>
        <taxon>Dikarya</taxon>
        <taxon>Ascomycota</taxon>
        <taxon>Pezizomycotina</taxon>
        <taxon>Sordariomycetes</taxon>
        <taxon>Xylariomycetidae</taxon>
        <taxon>Amphisphaeriales</taxon>
        <taxon>Apiosporaceae</taxon>
        <taxon>Apiospora</taxon>
    </lineage>
</organism>
<feature type="domain" description="Heterokaryon incompatibility" evidence="3">
    <location>
        <begin position="513"/>
        <end position="577"/>
    </location>
</feature>
<sequence length="1018" mass="116483">MGISDSSSISSVTDSVRNFGLLPRSFFKEPPQESETADAKYVAIQLRNRSKEIHRDIHTLFKVVQDNSYLAAAMAREYVRLQRETSMSKSDDVNVENINNRRVLEIDAAESIEDGERGIDVAGENVRLSNAASLTFHTEMRALKNILLDLAMELDLVNRSAIFDQLIGHSLFDEWSGHRDGYIISWNCECGIIRRACLPPRLAKGFQRLLTKYQPQSRPVSGYRPSPAHIDRTNTPNSPNSQPGPVLFDRTGSSISTDGMLTQGNIVFVAVSQGGHQFEVAQIQTQYMNDTIFYARLKEEYIRIRGYIRYWLSYMIYSHCNFVSCFRGGQRHSHLLHVRSCRRRLSGSYGATQCIPKRDRRIEQEDFDNRKEIWGLIAVERVSLILVSLYHLAILAGPFAFWFLWQFYWHSLTDLQNASVPFSAVVTLISLFWFPLLRSVTIVVGLNFWKDAKVKSLSPVIRYLAQLQKPSAEPLALGQDDLRDVPPMDASQQLLLTAESNERLYKGVGFGILTPVVQDAVTTCRALGFRFLWVDALCILQYDTTDWEGQSYDMEKVFAGSALTICAMATYSCLEGFLQRTNARLDLSLVPANSSSPTETISLFPCRSDKIRPFYDRVEDFLLELTWLGLPMDSGTISREVWFLMTSDLRRKNASTEKAIFRCRYMTHVHVGNVITSEDRHVFKDKFKDNFDYKRRQDQSRYSITRDEILNHSNLFPDMWCSIIEEFRLLHSSDNNDVLPGLSGIARIFQDIYKDGYIAGLWVNDIEYGLLWDSNGIEGHEFRELFDSISANDRRIGPSWSWTGRRQEFSEFTMTPSASRLCRVRSHLRSELRHVRAESHVDGKAPLGRIQRATLHLSGMLLEIPGAWETKDSRQSGVWYTLSEGQSVHVKADFFWKAHMDDYRRKFRLLLLSSCCSELPETITGRVRRLEGGDNDHLTVLHRLEYRRTFYQDRNRGDIGPGCCTLCGPEHERDAWGLLLYPAAQSDTHYRVGTFLSRVLHGGLSIFDHGYTGTIALV</sequence>
<evidence type="ECO:0000313" key="4">
    <source>
        <dbReference type="EMBL" id="KAK8068940.1"/>
    </source>
</evidence>
<feature type="transmembrane region" description="Helical" evidence="2">
    <location>
        <begin position="384"/>
        <end position="405"/>
    </location>
</feature>
<dbReference type="PANTHER" id="PTHR33112">
    <property type="entry name" value="DOMAIN PROTEIN, PUTATIVE-RELATED"/>
    <property type="match status" value="1"/>
</dbReference>
<evidence type="ECO:0000313" key="5">
    <source>
        <dbReference type="Proteomes" id="UP001480595"/>
    </source>
</evidence>
<name>A0ABR1VCL7_9PEZI</name>
<dbReference type="Proteomes" id="UP001480595">
    <property type="component" value="Unassembled WGS sequence"/>
</dbReference>
<dbReference type="EMBL" id="JAQQWL010000006">
    <property type="protein sequence ID" value="KAK8068940.1"/>
    <property type="molecule type" value="Genomic_DNA"/>
</dbReference>
<evidence type="ECO:0000256" key="2">
    <source>
        <dbReference type="SAM" id="Phobius"/>
    </source>
</evidence>
<protein>
    <submittedName>
        <fullName evidence="4">HET-domain-containing protein</fullName>
    </submittedName>
</protein>
<dbReference type="RefSeq" id="XP_066716234.1">
    <property type="nucleotide sequence ID" value="XM_066856965.1"/>
</dbReference>
<reference evidence="4 5" key="1">
    <citation type="submission" date="2023-01" db="EMBL/GenBank/DDBJ databases">
        <title>Analysis of 21 Apiospora genomes using comparative genomics revels a genus with tremendous synthesis potential of carbohydrate active enzymes and secondary metabolites.</title>
        <authorList>
            <person name="Sorensen T."/>
        </authorList>
    </citation>
    <scope>NUCLEOTIDE SEQUENCE [LARGE SCALE GENOMIC DNA]</scope>
    <source>
        <strain evidence="4 5">CBS 135458</strain>
    </source>
</reference>
<evidence type="ECO:0000259" key="3">
    <source>
        <dbReference type="Pfam" id="PF06985"/>
    </source>
</evidence>
<dbReference type="PANTHER" id="PTHR33112:SF16">
    <property type="entry name" value="HETEROKARYON INCOMPATIBILITY DOMAIN-CONTAINING PROTEIN"/>
    <property type="match status" value="1"/>
</dbReference>
<dbReference type="GeneID" id="92090028"/>
<keyword evidence="2" id="KW-0812">Transmembrane</keyword>
<gene>
    <name evidence="4" type="ORF">PG994_005556</name>
</gene>
<keyword evidence="5" id="KW-1185">Reference proteome</keyword>
<feature type="transmembrane region" description="Helical" evidence="2">
    <location>
        <begin position="425"/>
        <end position="449"/>
    </location>
</feature>